<feature type="domain" description="Response regulatory" evidence="3">
    <location>
        <begin position="2"/>
        <end position="133"/>
    </location>
</feature>
<keyword evidence="1 2" id="KW-0597">Phosphoprotein</keyword>
<dbReference type="KEGG" id="gaz:Pan241w_47880"/>
<dbReference type="InterPro" id="IPR001789">
    <property type="entry name" value="Sig_transdc_resp-reg_receiver"/>
</dbReference>
<evidence type="ECO:0000256" key="2">
    <source>
        <dbReference type="PROSITE-ProRule" id="PRU00169"/>
    </source>
</evidence>
<dbReference type="OrthoDB" id="288941at2"/>
<dbReference type="SUPFAM" id="SSF52172">
    <property type="entry name" value="CheY-like"/>
    <property type="match status" value="1"/>
</dbReference>
<protein>
    <submittedName>
        <fullName evidence="4">Sensory/regulatory protein RpfC</fullName>
        <ecNumber evidence="4">2.7.13.3</ecNumber>
    </submittedName>
</protein>
<evidence type="ECO:0000313" key="4">
    <source>
        <dbReference type="EMBL" id="QDT44673.1"/>
    </source>
</evidence>
<dbReference type="InterPro" id="IPR011006">
    <property type="entry name" value="CheY-like_superfamily"/>
</dbReference>
<evidence type="ECO:0000313" key="5">
    <source>
        <dbReference type="Proteomes" id="UP000317171"/>
    </source>
</evidence>
<name>A0A517RLB0_9PLAN</name>
<proteinExistence type="predicted"/>
<feature type="modified residue" description="4-aspartylphosphate" evidence="2">
    <location>
        <position position="52"/>
    </location>
</feature>
<gene>
    <name evidence="4" type="primary">rpfC_5</name>
    <name evidence="4" type="ORF">Pan241w_47880</name>
</gene>
<keyword evidence="5" id="KW-1185">Reference proteome</keyword>
<reference evidence="4 5" key="1">
    <citation type="submission" date="2019-02" db="EMBL/GenBank/DDBJ databases">
        <title>Deep-cultivation of Planctomycetes and their phenomic and genomic characterization uncovers novel biology.</title>
        <authorList>
            <person name="Wiegand S."/>
            <person name="Jogler M."/>
            <person name="Boedeker C."/>
            <person name="Pinto D."/>
            <person name="Vollmers J."/>
            <person name="Rivas-Marin E."/>
            <person name="Kohn T."/>
            <person name="Peeters S.H."/>
            <person name="Heuer A."/>
            <person name="Rast P."/>
            <person name="Oberbeckmann S."/>
            <person name="Bunk B."/>
            <person name="Jeske O."/>
            <person name="Meyerdierks A."/>
            <person name="Storesund J.E."/>
            <person name="Kallscheuer N."/>
            <person name="Luecker S."/>
            <person name="Lage O.M."/>
            <person name="Pohl T."/>
            <person name="Merkel B.J."/>
            <person name="Hornburger P."/>
            <person name="Mueller R.-W."/>
            <person name="Bruemmer F."/>
            <person name="Labrenz M."/>
            <person name="Spormann A.M."/>
            <person name="Op den Camp H."/>
            <person name="Overmann J."/>
            <person name="Amann R."/>
            <person name="Jetten M.S.M."/>
            <person name="Mascher T."/>
            <person name="Medema M.H."/>
            <person name="Devos D.P."/>
            <person name="Kaster A.-K."/>
            <person name="Ovreas L."/>
            <person name="Rohde M."/>
            <person name="Galperin M.Y."/>
            <person name="Jogler C."/>
        </authorList>
    </citation>
    <scope>NUCLEOTIDE SEQUENCE [LARGE SCALE GENOMIC DNA]</scope>
    <source>
        <strain evidence="4 5">Pan241w</strain>
    </source>
</reference>
<dbReference type="EC" id="2.7.13.3" evidence="4"/>
<dbReference type="PANTHER" id="PTHR44591">
    <property type="entry name" value="STRESS RESPONSE REGULATOR PROTEIN 1"/>
    <property type="match status" value="1"/>
</dbReference>
<dbReference type="Pfam" id="PF00072">
    <property type="entry name" value="Response_reg"/>
    <property type="match status" value="1"/>
</dbReference>
<dbReference type="PROSITE" id="PS50110">
    <property type="entry name" value="RESPONSE_REGULATORY"/>
    <property type="match status" value="1"/>
</dbReference>
<evidence type="ECO:0000256" key="1">
    <source>
        <dbReference type="ARBA" id="ARBA00022553"/>
    </source>
</evidence>
<organism evidence="4 5">
    <name type="scientific">Gimesia alba</name>
    <dbReference type="NCBI Taxonomy" id="2527973"/>
    <lineage>
        <taxon>Bacteria</taxon>
        <taxon>Pseudomonadati</taxon>
        <taxon>Planctomycetota</taxon>
        <taxon>Planctomycetia</taxon>
        <taxon>Planctomycetales</taxon>
        <taxon>Planctomycetaceae</taxon>
        <taxon>Gimesia</taxon>
    </lineage>
</organism>
<dbReference type="Proteomes" id="UP000317171">
    <property type="component" value="Chromosome"/>
</dbReference>
<accession>A0A517RLB0</accession>
<dbReference type="AlphaFoldDB" id="A0A517RLB0"/>
<evidence type="ECO:0000259" key="3">
    <source>
        <dbReference type="PROSITE" id="PS50110"/>
    </source>
</evidence>
<dbReference type="SMART" id="SM00448">
    <property type="entry name" value="REC"/>
    <property type="match status" value="1"/>
</dbReference>
<keyword evidence="4" id="KW-0808">Transferase</keyword>
<dbReference type="GO" id="GO:0000160">
    <property type="term" value="P:phosphorelay signal transduction system"/>
    <property type="evidence" value="ECO:0007669"/>
    <property type="project" value="InterPro"/>
</dbReference>
<dbReference type="EMBL" id="CP036269">
    <property type="protein sequence ID" value="QDT44673.1"/>
    <property type="molecule type" value="Genomic_DNA"/>
</dbReference>
<dbReference type="Gene3D" id="3.40.50.2300">
    <property type="match status" value="1"/>
</dbReference>
<dbReference type="PANTHER" id="PTHR44591:SF3">
    <property type="entry name" value="RESPONSE REGULATORY DOMAIN-CONTAINING PROTEIN"/>
    <property type="match status" value="1"/>
</dbReference>
<dbReference type="GO" id="GO:0004673">
    <property type="term" value="F:protein histidine kinase activity"/>
    <property type="evidence" value="ECO:0007669"/>
    <property type="project" value="UniProtKB-EC"/>
</dbReference>
<dbReference type="RefSeq" id="WP_145220314.1">
    <property type="nucleotide sequence ID" value="NZ_CP036269.1"/>
</dbReference>
<sequence>MKILVVDDVGYTCHFHSRLVEKFGYTAVSATSGYEALNFLKTDNDISIVVTDLMMRGMDGVDLFQEAQNLERFTDEGQLDPPQFILMTALRMEKNSNDKDVQRLKLAKELGVAKIMFKPLDQDELEATLKDMAMGAPSTASSGKSLDLFTPTQKLKDAVKEIIDSGNGGAAEQFIECLNEEVTSLQEFLEKLETVEN</sequence>
<dbReference type="InterPro" id="IPR050595">
    <property type="entry name" value="Bact_response_regulator"/>
</dbReference>